<dbReference type="Proteomes" id="UP000823886">
    <property type="component" value="Unassembled WGS sequence"/>
</dbReference>
<dbReference type="CDD" id="cd02440">
    <property type="entry name" value="AdoMet_MTases"/>
    <property type="match status" value="1"/>
</dbReference>
<comment type="caution">
    <text evidence="2">The sequence shown here is derived from an EMBL/GenBank/DDBJ whole genome shotgun (WGS) entry which is preliminary data.</text>
</comment>
<protein>
    <submittedName>
        <fullName evidence="2">Methyltransferase domain-containing protein</fullName>
    </submittedName>
</protein>
<dbReference type="SUPFAM" id="SSF53335">
    <property type="entry name" value="S-adenosyl-L-methionine-dependent methyltransferases"/>
    <property type="match status" value="1"/>
</dbReference>
<dbReference type="GO" id="GO:0032259">
    <property type="term" value="P:methylation"/>
    <property type="evidence" value="ECO:0007669"/>
    <property type="project" value="UniProtKB-KW"/>
</dbReference>
<evidence type="ECO:0000313" key="3">
    <source>
        <dbReference type="Proteomes" id="UP000823886"/>
    </source>
</evidence>
<keyword evidence="2" id="KW-0489">Methyltransferase</keyword>
<name>A0A9D2PL97_9FIRM</name>
<accession>A0A9D2PL97</accession>
<sequence length="216" mass="24491">MGKREAGLSAFWDKRAESYDDEVYQIYERAYEKTMKRSRPFLQEEDTVLEIGCGTGILTLALADTVKKVTAVDPSAQMLAAAWEKAEAEGKDNIEFRQGTFDTLPAEKESYDAIAAYNVLLYLKDRDKALDKIYDLLKPGGIFLSATDCLGRNFSQEAIEKFVKSRTGRIPYVAFETPVGLMRRIQRHGFLVLEIVNLHRNPPNIFIAAQKIERKS</sequence>
<organism evidence="2 3">
    <name type="scientific">Candidatus Blautia merdavium</name>
    <dbReference type="NCBI Taxonomy" id="2838494"/>
    <lineage>
        <taxon>Bacteria</taxon>
        <taxon>Bacillati</taxon>
        <taxon>Bacillota</taxon>
        <taxon>Clostridia</taxon>
        <taxon>Lachnospirales</taxon>
        <taxon>Lachnospiraceae</taxon>
        <taxon>Blautia</taxon>
    </lineage>
</organism>
<keyword evidence="2" id="KW-0808">Transferase</keyword>
<dbReference type="GO" id="GO:0008757">
    <property type="term" value="F:S-adenosylmethionine-dependent methyltransferase activity"/>
    <property type="evidence" value="ECO:0007669"/>
    <property type="project" value="InterPro"/>
</dbReference>
<dbReference type="AlphaFoldDB" id="A0A9D2PL97"/>
<dbReference type="Pfam" id="PF08241">
    <property type="entry name" value="Methyltransf_11"/>
    <property type="match status" value="1"/>
</dbReference>
<proteinExistence type="predicted"/>
<gene>
    <name evidence="2" type="ORF">H9753_01985</name>
</gene>
<dbReference type="EMBL" id="DWVZ01000025">
    <property type="protein sequence ID" value="HJC62378.1"/>
    <property type="molecule type" value="Genomic_DNA"/>
</dbReference>
<reference evidence="2" key="2">
    <citation type="submission" date="2021-04" db="EMBL/GenBank/DDBJ databases">
        <authorList>
            <person name="Gilroy R."/>
        </authorList>
    </citation>
    <scope>NUCLEOTIDE SEQUENCE</scope>
    <source>
        <strain evidence="2">ChiBcec2-3848</strain>
    </source>
</reference>
<reference evidence="2" key="1">
    <citation type="journal article" date="2021" name="PeerJ">
        <title>Extensive microbial diversity within the chicken gut microbiome revealed by metagenomics and culture.</title>
        <authorList>
            <person name="Gilroy R."/>
            <person name="Ravi A."/>
            <person name="Getino M."/>
            <person name="Pursley I."/>
            <person name="Horton D.L."/>
            <person name="Alikhan N.F."/>
            <person name="Baker D."/>
            <person name="Gharbi K."/>
            <person name="Hall N."/>
            <person name="Watson M."/>
            <person name="Adriaenssens E.M."/>
            <person name="Foster-Nyarko E."/>
            <person name="Jarju S."/>
            <person name="Secka A."/>
            <person name="Antonio M."/>
            <person name="Oren A."/>
            <person name="Chaudhuri R.R."/>
            <person name="La Ragione R."/>
            <person name="Hildebrand F."/>
            <person name="Pallen M.J."/>
        </authorList>
    </citation>
    <scope>NUCLEOTIDE SEQUENCE</scope>
    <source>
        <strain evidence="2">ChiBcec2-3848</strain>
    </source>
</reference>
<dbReference type="InterPro" id="IPR013216">
    <property type="entry name" value="Methyltransf_11"/>
</dbReference>
<dbReference type="InterPro" id="IPR029063">
    <property type="entry name" value="SAM-dependent_MTases_sf"/>
</dbReference>
<feature type="domain" description="Methyltransferase type 11" evidence="1">
    <location>
        <begin position="49"/>
        <end position="144"/>
    </location>
</feature>
<evidence type="ECO:0000259" key="1">
    <source>
        <dbReference type="Pfam" id="PF08241"/>
    </source>
</evidence>
<dbReference type="Gene3D" id="3.40.50.150">
    <property type="entry name" value="Vaccinia Virus protein VP39"/>
    <property type="match status" value="1"/>
</dbReference>
<dbReference type="PANTHER" id="PTHR43861">
    <property type="entry name" value="TRANS-ACONITATE 2-METHYLTRANSFERASE-RELATED"/>
    <property type="match status" value="1"/>
</dbReference>
<evidence type="ECO:0000313" key="2">
    <source>
        <dbReference type="EMBL" id="HJC62378.1"/>
    </source>
</evidence>